<feature type="domain" description="PiggyBac transposable element-derived protein" evidence="1">
    <location>
        <begin position="115"/>
        <end position="475"/>
    </location>
</feature>
<reference evidence="2" key="1">
    <citation type="submission" date="2022-03" db="EMBL/GenBank/DDBJ databases">
        <authorList>
            <person name="Tunstrom K."/>
        </authorList>
    </citation>
    <scope>NUCLEOTIDE SEQUENCE</scope>
</reference>
<dbReference type="Pfam" id="PF13843">
    <property type="entry name" value="DDE_Tnp_1_7"/>
    <property type="match status" value="1"/>
</dbReference>
<dbReference type="EMBL" id="CAKOGL010000001">
    <property type="protein sequence ID" value="CAH2083763.1"/>
    <property type="molecule type" value="Genomic_DNA"/>
</dbReference>
<evidence type="ECO:0000313" key="2">
    <source>
        <dbReference type="EMBL" id="CAH2083763.1"/>
    </source>
</evidence>
<accession>A0AAU9TCG3</accession>
<dbReference type="PANTHER" id="PTHR46599:SF3">
    <property type="entry name" value="PIGGYBAC TRANSPOSABLE ELEMENT-DERIVED PROTEIN 4"/>
    <property type="match status" value="1"/>
</dbReference>
<protein>
    <recommendedName>
        <fullName evidence="1">PiggyBac transposable element-derived protein domain-containing protein</fullName>
    </recommendedName>
</protein>
<comment type="caution">
    <text evidence="2">The sequence shown here is derived from an EMBL/GenBank/DDBJ whole genome shotgun (WGS) entry which is preliminary data.</text>
</comment>
<gene>
    <name evidence="2" type="ORF">EEDITHA_LOCUS401</name>
</gene>
<dbReference type="Proteomes" id="UP001153954">
    <property type="component" value="Unassembled WGS sequence"/>
</dbReference>
<proteinExistence type="predicted"/>
<evidence type="ECO:0000259" key="1">
    <source>
        <dbReference type="Pfam" id="PF13843"/>
    </source>
</evidence>
<keyword evidence="3" id="KW-1185">Reference proteome</keyword>
<evidence type="ECO:0000313" key="3">
    <source>
        <dbReference type="Proteomes" id="UP001153954"/>
    </source>
</evidence>
<dbReference type="PANTHER" id="PTHR46599">
    <property type="entry name" value="PIGGYBAC TRANSPOSABLE ELEMENT-DERIVED PROTEIN 4"/>
    <property type="match status" value="1"/>
</dbReference>
<organism evidence="2 3">
    <name type="scientific">Euphydryas editha</name>
    <name type="common">Edith's checkerspot</name>
    <dbReference type="NCBI Taxonomy" id="104508"/>
    <lineage>
        <taxon>Eukaryota</taxon>
        <taxon>Metazoa</taxon>
        <taxon>Ecdysozoa</taxon>
        <taxon>Arthropoda</taxon>
        <taxon>Hexapoda</taxon>
        <taxon>Insecta</taxon>
        <taxon>Pterygota</taxon>
        <taxon>Neoptera</taxon>
        <taxon>Endopterygota</taxon>
        <taxon>Lepidoptera</taxon>
        <taxon>Glossata</taxon>
        <taxon>Ditrysia</taxon>
        <taxon>Papilionoidea</taxon>
        <taxon>Nymphalidae</taxon>
        <taxon>Nymphalinae</taxon>
        <taxon>Euphydryas</taxon>
    </lineage>
</organism>
<name>A0AAU9TCG3_EUPED</name>
<dbReference type="AlphaFoldDB" id="A0AAU9TCG3"/>
<sequence>MSYNEDIANTGLEIANKFADYFSSIYKPKTNLTTLPTTSAGVGSLGSIHITKENVLKKLNLLDIHKGAGPDGFPPEQEVPSSSWDSRPFQPEIFEFNEYAAGLTCNTFDTKSLESDCFQHFMSEEVVSKLAEFTNAQHQNLIRECDIRLHSRLQNWREVSVEEMYVFLAVTFLFTRNKHLDIQEHWSTDPLLQSPIFSKTMSRNRYTTILGLLSFSKPNTLSSHILKDILPILKHIKKTFKCSFTPYRDLCVDESIMPFKGYLSIKQYIPNKRNRFGIKLIILCDVKTRYIIDFIIYCGARTEIIVDPDNLGVTGGVVTTLLQDLMQANRRVYMDDWYSSPKLYNYLYDRETYACGTVMLNWLRKANIGQFKLLKKGEIDVKYSKPLIAVKFKDKREIYMLSTFHDATFGPTNKYCRETGLPKMKPEIIIDYNKKKVTVDNTDTVLHSIHCIRKNKMWQKKLGIHLIDLCMLNAHAVYQIIQGTKISLAEFQLCVIRQLIEKYKLQELEYSIATTSRSVNCLRLSAFHLADHMPEYTEGKKSRVCFVCQHTILRKRCRKESRFMCKVCGVTLCINPCFKIYHKYEEF</sequence>
<dbReference type="InterPro" id="IPR029526">
    <property type="entry name" value="PGBD"/>
</dbReference>